<dbReference type="SUPFAM" id="SSF48726">
    <property type="entry name" value="Immunoglobulin"/>
    <property type="match status" value="1"/>
</dbReference>
<evidence type="ECO:0000313" key="4">
    <source>
        <dbReference type="EMBL" id="GEJ55439.1"/>
    </source>
</evidence>
<evidence type="ECO:0000313" key="5">
    <source>
        <dbReference type="Proteomes" id="UP000503640"/>
    </source>
</evidence>
<dbReference type="InterPro" id="IPR013098">
    <property type="entry name" value="Ig_I-set"/>
</dbReference>
<accession>A0A7I9VGS0</accession>
<dbReference type="InterPro" id="IPR013783">
    <property type="entry name" value="Ig-like_fold"/>
</dbReference>
<dbReference type="InterPro" id="IPR007110">
    <property type="entry name" value="Ig-like_dom"/>
</dbReference>
<feature type="domain" description="Big-1" evidence="3">
    <location>
        <begin position="396"/>
        <end position="495"/>
    </location>
</feature>
<dbReference type="InterPro" id="IPR036179">
    <property type="entry name" value="Ig-like_dom_sf"/>
</dbReference>
<organism evidence="4 5">
    <name type="scientific">Anaeromyxobacter diazotrophicus</name>
    <dbReference type="NCBI Taxonomy" id="2590199"/>
    <lineage>
        <taxon>Bacteria</taxon>
        <taxon>Pseudomonadati</taxon>
        <taxon>Myxococcota</taxon>
        <taxon>Myxococcia</taxon>
        <taxon>Myxococcales</taxon>
        <taxon>Cystobacterineae</taxon>
        <taxon>Anaeromyxobacteraceae</taxon>
        <taxon>Anaeromyxobacter</taxon>
    </lineage>
</organism>
<evidence type="ECO:0000256" key="1">
    <source>
        <dbReference type="ARBA" id="ARBA00010116"/>
    </source>
</evidence>
<dbReference type="PROSITE" id="PS50835">
    <property type="entry name" value="IG_LIKE"/>
    <property type="match status" value="1"/>
</dbReference>
<reference evidence="5" key="1">
    <citation type="journal article" date="2020" name="Appl. Environ. Microbiol.">
        <title>Diazotrophic Anaeromyxobacter Isolates from Soils.</title>
        <authorList>
            <person name="Masuda Y."/>
            <person name="Yamanaka H."/>
            <person name="Xu Z.X."/>
            <person name="Shiratori Y."/>
            <person name="Aono T."/>
            <person name="Amachi S."/>
            <person name="Senoo K."/>
            <person name="Itoh H."/>
        </authorList>
    </citation>
    <scope>NUCLEOTIDE SEQUENCE [LARGE SCALE GENOMIC DNA]</scope>
    <source>
        <strain evidence="5">R267</strain>
    </source>
</reference>
<dbReference type="Proteomes" id="UP000503640">
    <property type="component" value="Unassembled WGS sequence"/>
</dbReference>
<comment type="caution">
    <text evidence="4">The sequence shown here is derived from an EMBL/GenBank/DDBJ whole genome shotgun (WGS) entry which is preliminary data.</text>
</comment>
<dbReference type="InterPro" id="IPR008964">
    <property type="entry name" value="Invasin/intimin_cell_adhesion"/>
</dbReference>
<feature type="domain" description="Big-1" evidence="3">
    <location>
        <begin position="503"/>
        <end position="593"/>
    </location>
</feature>
<dbReference type="PROSITE" id="PS51127">
    <property type="entry name" value="BIG1"/>
    <property type="match status" value="3"/>
</dbReference>
<name>A0A7I9VGS0_9BACT</name>
<dbReference type="InterPro" id="IPR003344">
    <property type="entry name" value="Big_1_dom"/>
</dbReference>
<evidence type="ECO:0000259" key="3">
    <source>
        <dbReference type="PROSITE" id="PS51127"/>
    </source>
</evidence>
<dbReference type="SUPFAM" id="SSF54001">
    <property type="entry name" value="Cysteine proteinases"/>
    <property type="match status" value="1"/>
</dbReference>
<dbReference type="InterPro" id="IPR038765">
    <property type="entry name" value="Papain-like_cys_pep_sf"/>
</dbReference>
<dbReference type="EMBL" id="BJTG01000001">
    <property type="protein sequence ID" value="GEJ55439.1"/>
    <property type="molecule type" value="Genomic_DNA"/>
</dbReference>
<evidence type="ECO:0000259" key="2">
    <source>
        <dbReference type="PROSITE" id="PS50835"/>
    </source>
</evidence>
<dbReference type="Pfam" id="PF07679">
    <property type="entry name" value="I-set"/>
    <property type="match status" value="1"/>
</dbReference>
<sequence length="1389" mass="141116">MADGQDKVALIAVARDAMGAALSGRRVKIAVTGSENQLSAVEAATLANGLAMFVLASTRAEVKVVSVSIDGIALARQAVVAFIAGPPKTLAFTAQPPTGTAGDTLADVAVAAFDAHGNVAKMTAPVTLSLSSGPPGGELIGETVLTPDGDAATFGGLRLQRAGGYALRATSGPLQVDGTRFTVVAGPASTLAFVSSPTGSVTAGAAFGLVIEIRDSFGNVSNSSAPVTATLLGGTLRGPLYTNAVEGVARLNDLSVQEAAPGYVIQASAPGLPSIRTAAFEVVAGSPSQLAFGTQPSDRTAGSSFAPAVTVHATDAFGNLITSGITYVTVTLQGGSAGATLLGTASTAVILGTASFGELTVDRAGAGYTLLARSAGLQDVSSAPFAVSAAGADATNSEVIASPSSAVAGGSVALTATIRDLYGNPVSGEAVTFQSTGSANTLGTAALSDAAGQVTATLSSTRSEAKIITARLADGTAITGSVLHGATGSAAVTFKPAAPSAVTSTLAAAPTAVIADGHSPFALTTTLEDPYGNPVPGVNVTLGTSGSATLAQPPATDAAGRSTGSITSRAAGEQDITASVAGALIAKTSVQFYAPAGIASLTGDTTILKGAAATFTVTATGTPPFVFVWARNGAYIPGSYFWTRGNSSTLTTPPLGEDDNGASYAVTVYNQVASLTSPAWGVDVVEAVPGRHVYTLFSNESEVYPQRSALTMRSLSPSPSGAGVTIGFAGESGGLPTYGFAASAASAVTPNISDATLAVDFSDPTSPDLQTATLTLLPAAPVGSAVSSSLSMRYQSPAWLAAHGQSGPARIALTQGGLPLASPTQVEDWVIGQPSASDIAFAQVTWGGIVAGVGTPTEIAQALGRAIIDELEPHRGVPSDAMNTTPFAQYRRAMSGADQVWCVNINAIFTWACKCFGLPVRTIALGNVSYKGPSYYLETAEGHASAEVFDAGANRWVWIDPTMYQLGARGPGGRLLSLFETQRAVNDPSLLPALTAIEYSPGKAVTEIPLGQSRYLADIKHFLTRASIPAITKASGLRLAREMSSNEFELFPRRNDIALASVRPLESGCGMRLQLVSSLPDLDRFEYELTYDSEGNAAGGVGVSPNGVVDISFDDPHSPAGRARVYSVRAVGTSGAASSQYAVTVRYYSTEFYQAFGQTSAAYVIFDDGGLPAAASAVEDWIVDSPSSDDVAFANATWGAVVDPTAAPAARAGAIAAAILDQVTPAIGVPTDGMIAAAPFEQYGRAVAAVDHLDNRGLSAIFAHACNSLGLPARVVEMGREAAGTVDLAIDAAAQRAAVEVYDDIRGRWVYFDLELGLLGVDQAGVGLLNSAQLTRAAVDSTQIATLTVLAYDASSRIQRVAFESSPAAAFLSGYFKLGPHLRFARNAW</sequence>
<feature type="domain" description="Ig-like" evidence="2">
    <location>
        <begin position="595"/>
        <end position="676"/>
    </location>
</feature>
<feature type="domain" description="Big-1" evidence="3">
    <location>
        <begin position="1"/>
        <end position="83"/>
    </location>
</feature>
<proteinExistence type="inferred from homology"/>
<dbReference type="Pfam" id="PF02369">
    <property type="entry name" value="Big_1"/>
    <property type="match status" value="3"/>
</dbReference>
<keyword evidence="5" id="KW-1185">Reference proteome</keyword>
<dbReference type="Gene3D" id="2.60.40.10">
    <property type="entry name" value="Immunoglobulins"/>
    <property type="match status" value="4"/>
</dbReference>
<dbReference type="SMART" id="SM00634">
    <property type="entry name" value="BID_1"/>
    <property type="match status" value="3"/>
</dbReference>
<dbReference type="SUPFAM" id="SSF49373">
    <property type="entry name" value="Invasin/intimin cell-adhesion fragments"/>
    <property type="match status" value="3"/>
</dbReference>
<comment type="similarity">
    <text evidence="1">Belongs to the intimin/invasin family.</text>
</comment>
<gene>
    <name evidence="4" type="ORF">AMYX_01800</name>
</gene>
<protein>
    <submittedName>
        <fullName evidence="4">Uncharacterized protein</fullName>
    </submittedName>
</protein>